<comment type="caution">
    <text evidence="4">The sequence shown here is derived from an EMBL/GenBank/DDBJ whole genome shotgun (WGS) entry which is preliminary data.</text>
</comment>
<dbReference type="InterPro" id="IPR039426">
    <property type="entry name" value="TonB-dep_rcpt-like"/>
</dbReference>
<dbReference type="InterPro" id="IPR023997">
    <property type="entry name" value="TonB-dep_OMP_SusC/RagA_CS"/>
</dbReference>
<dbReference type="PROSITE" id="PS52016">
    <property type="entry name" value="TONB_DEPENDENT_REC_3"/>
    <property type="match status" value="1"/>
</dbReference>
<evidence type="ECO:0000259" key="3">
    <source>
        <dbReference type="Pfam" id="PF07715"/>
    </source>
</evidence>
<sequence>MKWNFFLLITAILLVSLSAITVFAQGGQEVHGKVTDLDGKFIIATVRFKGGVTLVDKDGNFKINSLKVGDSIRVTATGFKTVVRVYEKPGSFISIRMTEDVQQLEEVLVQTGYQSVKPNEINGTISSIDEKAISARVGTNILDRIIGQTSGLILQVGKSNNNPQNNTNITIRGLGTINGPLDPLIVLDGFIYEGDIANLNPNDIENITILKDAAAASIWGARAGNGVIVLTSKKGKLNQAMQISFNANYLLGELPKLNAVGQMDNSDYIAVEKQLFDAGYFNDRITSTPWAALTPVVEILLAQRNGSISQISANEQIQSLAKNNTVQSYLDNFYTNSLIQQYSLSVRGGGERNSYLLSAAFDDAKGETFSRNKKLNLHLANDFKVMKGLDLSTNIYFTNSNIKSGRPEYNSLSVGGRYPTYLDFGSGGSLATIHRSLYTDTVAGGRFLDWKYYPNEDYKHEYNKRKIQELYANVGLKYQIFNGLNLQVSYQYQRQNVEDEQTSDTESFAARNLVNTFSQYNKATGILTYPVPKGGILLSNSSMVNSQTARAQFNYSKIFGLHSITAILGGETRSSNSSARGSRRLGYQADPLYFSPVDEVGYYPEYLTGNFNQIGSVNTLLETAYRFLSVYSNVSYSYKGRYIVSGSVRRDGSNIFGANTNDKWKPLWSAGLGWKLSEEPFYNIEWLPTLRLTGTFGYSGNVDLSKTASPVAGYSYNSITGFPITRVNSINNPDLRWEQLSQLNVKLDFETKKQVLSGSFSGYIKKGTDLYGTANYDYTAWGARELIVRNVADMRGVGFDLDLHSINFRAADFKWNTDFYLSYNISKTKKYYSSTPASIYTLISGGNIITPVVGYPLYSLAAFKWGGLDNKGNPQGYLNGALSTDYAAIANESADSGNNLVYLGSASPTYFGSFINSFSYKGVSLSINLNYKLGYKVRKPSISYSALINNGVGNSEFSMRWQKAGDELHTNVPSFVYPTNNTRDFFYYASEVNVMPGDHIRIDYLRLGYTVNTAQWKFPFRNLELYSGIQNVGILWKANSYGYDPDYAGVVPPTRQYTFGIKGAF</sequence>
<keyword evidence="1" id="KW-0813">Transport</keyword>
<dbReference type="SUPFAM" id="SSF49464">
    <property type="entry name" value="Carboxypeptidase regulatory domain-like"/>
    <property type="match status" value="1"/>
</dbReference>
<feature type="domain" description="TonB-dependent receptor plug" evidence="3">
    <location>
        <begin position="119"/>
        <end position="227"/>
    </location>
</feature>
<dbReference type="Pfam" id="PF07715">
    <property type="entry name" value="Plug"/>
    <property type="match status" value="1"/>
</dbReference>
<dbReference type="EMBL" id="BAABBY010000001">
    <property type="protein sequence ID" value="GAA4196158.1"/>
    <property type="molecule type" value="Genomic_DNA"/>
</dbReference>
<evidence type="ECO:0000313" key="4">
    <source>
        <dbReference type="EMBL" id="GAA4196158.1"/>
    </source>
</evidence>
<proteinExistence type="inferred from homology"/>
<keyword evidence="1" id="KW-0812">Transmembrane</keyword>
<reference evidence="5" key="1">
    <citation type="journal article" date="2019" name="Int. J. Syst. Evol. Microbiol.">
        <title>The Global Catalogue of Microorganisms (GCM) 10K type strain sequencing project: providing services to taxonomists for standard genome sequencing and annotation.</title>
        <authorList>
            <consortium name="The Broad Institute Genomics Platform"/>
            <consortium name="The Broad Institute Genome Sequencing Center for Infectious Disease"/>
            <person name="Wu L."/>
            <person name="Ma J."/>
        </authorList>
    </citation>
    <scope>NUCLEOTIDE SEQUENCE [LARGE SCALE GENOMIC DNA]</scope>
    <source>
        <strain evidence="5">JCM 17626</strain>
    </source>
</reference>
<dbReference type="InterPro" id="IPR012910">
    <property type="entry name" value="Plug_dom"/>
</dbReference>
<accession>A0ABP8B1Y5</accession>
<comment type="subcellular location">
    <subcellularLocation>
        <location evidence="1">Cell outer membrane</location>
        <topology evidence="1">Multi-pass membrane protein</topology>
    </subcellularLocation>
</comment>
<organism evidence="4 5">
    <name type="scientific">Pedobacter jeongneungensis</name>
    <dbReference type="NCBI Taxonomy" id="947309"/>
    <lineage>
        <taxon>Bacteria</taxon>
        <taxon>Pseudomonadati</taxon>
        <taxon>Bacteroidota</taxon>
        <taxon>Sphingobacteriia</taxon>
        <taxon>Sphingobacteriales</taxon>
        <taxon>Sphingobacteriaceae</taxon>
        <taxon>Pedobacter</taxon>
    </lineage>
</organism>
<dbReference type="SUPFAM" id="SSF56935">
    <property type="entry name" value="Porins"/>
    <property type="match status" value="1"/>
</dbReference>
<evidence type="ECO:0000313" key="5">
    <source>
        <dbReference type="Proteomes" id="UP001501772"/>
    </source>
</evidence>
<name>A0ABP8B1Y5_9SPHI</name>
<evidence type="ECO:0000256" key="1">
    <source>
        <dbReference type="PROSITE-ProRule" id="PRU01360"/>
    </source>
</evidence>
<comment type="similarity">
    <text evidence="1">Belongs to the TonB-dependent receptor family.</text>
</comment>
<keyword evidence="1" id="KW-1134">Transmembrane beta strand</keyword>
<feature type="chain" id="PRO_5046611408" evidence="2">
    <location>
        <begin position="25"/>
        <end position="1065"/>
    </location>
</feature>
<keyword evidence="2" id="KW-0732">Signal</keyword>
<evidence type="ECO:0000256" key="2">
    <source>
        <dbReference type="SAM" id="SignalP"/>
    </source>
</evidence>
<keyword evidence="1" id="KW-0998">Cell outer membrane</keyword>
<dbReference type="Proteomes" id="UP001501772">
    <property type="component" value="Unassembled WGS sequence"/>
</dbReference>
<feature type="signal peptide" evidence="2">
    <location>
        <begin position="1"/>
        <end position="24"/>
    </location>
</feature>
<keyword evidence="5" id="KW-1185">Reference proteome</keyword>
<dbReference type="InterPro" id="IPR023996">
    <property type="entry name" value="TonB-dep_OMP_SusC/RagA"/>
</dbReference>
<dbReference type="NCBIfam" id="TIGR04056">
    <property type="entry name" value="OMP_RagA_SusC"/>
    <property type="match status" value="1"/>
</dbReference>
<dbReference type="InterPro" id="IPR008969">
    <property type="entry name" value="CarboxyPept-like_regulatory"/>
</dbReference>
<keyword evidence="1" id="KW-0472">Membrane</keyword>
<dbReference type="NCBIfam" id="TIGR04057">
    <property type="entry name" value="SusC_RagA_signa"/>
    <property type="match status" value="1"/>
</dbReference>
<dbReference type="InterPro" id="IPR037066">
    <property type="entry name" value="Plug_dom_sf"/>
</dbReference>
<protein>
    <submittedName>
        <fullName evidence="4">SusC/RagA family TonB-linked outer membrane protein</fullName>
    </submittedName>
</protein>
<dbReference type="Gene3D" id="2.170.130.10">
    <property type="entry name" value="TonB-dependent receptor, plug domain"/>
    <property type="match status" value="1"/>
</dbReference>
<gene>
    <name evidence="4" type="ORF">GCM10022289_01440</name>
</gene>